<comment type="caution">
    <text evidence="12">The sequence shown here is derived from an EMBL/GenBank/DDBJ whole genome shotgun (WGS) entry which is preliminary data.</text>
</comment>
<feature type="site" description="Transition state stabilizer" evidence="10">
    <location>
        <position position="99"/>
    </location>
</feature>
<dbReference type="PANTHER" id="PTHR10589:SF16">
    <property type="entry name" value="UBIQUITIN CARBOXYL-TERMINAL HYDROLASE ISOZYME L5"/>
    <property type="match status" value="1"/>
</dbReference>
<gene>
    <name evidence="12" type="ORF">LTR84_005392</name>
</gene>
<dbReference type="GeneID" id="89973569"/>
<evidence type="ECO:0000256" key="1">
    <source>
        <dbReference type="ARBA" id="ARBA00000707"/>
    </source>
</evidence>
<evidence type="ECO:0000256" key="7">
    <source>
        <dbReference type="PIRNR" id="PIRNR038120"/>
    </source>
</evidence>
<keyword evidence="5 7" id="KW-0378">Hydrolase</keyword>
<evidence type="ECO:0000313" key="12">
    <source>
        <dbReference type="EMBL" id="KAK5048970.1"/>
    </source>
</evidence>
<evidence type="ECO:0000313" key="13">
    <source>
        <dbReference type="Proteomes" id="UP001358417"/>
    </source>
</evidence>
<dbReference type="FunFam" id="3.40.532.10:FF:000009">
    <property type="entry name" value="Ubiquitin carboxyl-terminal hydrolase"/>
    <property type="match status" value="1"/>
</dbReference>
<dbReference type="PIRSF" id="PIRSF038120">
    <property type="entry name" value="Ubiquitinyl_hydrolase_UCH37"/>
    <property type="match status" value="1"/>
</dbReference>
<keyword evidence="3 7" id="KW-0645">Protease</keyword>
<dbReference type="GO" id="GO:0016579">
    <property type="term" value="P:protein deubiquitination"/>
    <property type="evidence" value="ECO:0007669"/>
    <property type="project" value="InterPro"/>
</dbReference>
<dbReference type="AlphaFoldDB" id="A0AAV9N4H2"/>
<dbReference type="Pfam" id="PF01088">
    <property type="entry name" value="Peptidase_C12"/>
    <property type="match status" value="1"/>
</dbReference>
<evidence type="ECO:0000256" key="9">
    <source>
        <dbReference type="PIRSR" id="PIRSR038120-2"/>
    </source>
</evidence>
<dbReference type="Proteomes" id="UP001358417">
    <property type="component" value="Unassembled WGS sequence"/>
</dbReference>
<feature type="active site" description="Nucleophile" evidence="8 10">
    <location>
        <position position="105"/>
    </location>
</feature>
<reference evidence="12 13" key="1">
    <citation type="submission" date="2023-08" db="EMBL/GenBank/DDBJ databases">
        <title>Black Yeasts Isolated from many extreme environments.</title>
        <authorList>
            <person name="Coleine C."/>
            <person name="Stajich J.E."/>
            <person name="Selbmann L."/>
        </authorList>
    </citation>
    <scope>NUCLEOTIDE SEQUENCE [LARGE SCALE GENOMIC DNA]</scope>
    <source>
        <strain evidence="12 13">CCFEE 5792</strain>
    </source>
</reference>
<dbReference type="InterPro" id="IPR038765">
    <property type="entry name" value="Papain-like_cys_pep_sf"/>
</dbReference>
<dbReference type="GO" id="GO:0005737">
    <property type="term" value="C:cytoplasm"/>
    <property type="evidence" value="ECO:0007669"/>
    <property type="project" value="TreeGrafter"/>
</dbReference>
<organism evidence="12 13">
    <name type="scientific">Exophiala bonariae</name>
    <dbReference type="NCBI Taxonomy" id="1690606"/>
    <lineage>
        <taxon>Eukaryota</taxon>
        <taxon>Fungi</taxon>
        <taxon>Dikarya</taxon>
        <taxon>Ascomycota</taxon>
        <taxon>Pezizomycotina</taxon>
        <taxon>Eurotiomycetes</taxon>
        <taxon>Chaetothyriomycetidae</taxon>
        <taxon>Chaetothyriales</taxon>
        <taxon>Herpotrichiellaceae</taxon>
        <taxon>Exophiala</taxon>
    </lineage>
</organism>
<evidence type="ECO:0000259" key="11">
    <source>
        <dbReference type="PROSITE" id="PS52048"/>
    </source>
</evidence>
<keyword evidence="6 7" id="KW-0788">Thiol protease</keyword>
<dbReference type="Gene3D" id="3.40.532.10">
    <property type="entry name" value="Peptidase C12, ubiquitin carboxyl-terminal hydrolase"/>
    <property type="match status" value="1"/>
</dbReference>
<evidence type="ECO:0000256" key="10">
    <source>
        <dbReference type="PROSITE-ProRule" id="PRU01393"/>
    </source>
</evidence>
<evidence type="ECO:0000256" key="4">
    <source>
        <dbReference type="ARBA" id="ARBA00022786"/>
    </source>
</evidence>
<protein>
    <recommendedName>
        <fullName evidence="7">Ubiquitin carboxyl-terminal hydrolase</fullName>
        <ecNumber evidence="7">3.4.19.12</ecNumber>
    </recommendedName>
</protein>
<feature type="active site" description="Proton donor" evidence="8 10">
    <location>
        <position position="196"/>
    </location>
</feature>
<keyword evidence="13" id="KW-1185">Reference proteome</keyword>
<evidence type="ECO:0000256" key="3">
    <source>
        <dbReference type="ARBA" id="ARBA00022670"/>
    </source>
</evidence>
<comment type="catalytic activity">
    <reaction evidence="1 7 10">
        <text>Thiol-dependent hydrolysis of ester, thioester, amide, peptide and isopeptide bonds formed by the C-terminal Gly of ubiquitin (a 76-residue protein attached to proteins as an intracellular targeting signal).</text>
        <dbReference type="EC" id="3.4.19.12"/>
    </reaction>
</comment>
<dbReference type="RefSeq" id="XP_064704175.1">
    <property type="nucleotide sequence ID" value="XM_064848961.1"/>
</dbReference>
<dbReference type="PANTHER" id="PTHR10589">
    <property type="entry name" value="UBIQUITIN CARBOXYL-TERMINAL HYDROLASE"/>
    <property type="match status" value="1"/>
</dbReference>
<name>A0AAV9N4H2_9EURO</name>
<keyword evidence="4 7" id="KW-0833">Ubl conjugation pathway</keyword>
<evidence type="ECO:0000256" key="5">
    <source>
        <dbReference type="ARBA" id="ARBA00022801"/>
    </source>
</evidence>
<dbReference type="InterPro" id="IPR017390">
    <property type="entry name" value="Ubiquitinyl_hydrolase_UCH37"/>
</dbReference>
<dbReference type="EC" id="3.4.19.12" evidence="7"/>
<accession>A0AAV9N4H2</accession>
<dbReference type="GO" id="GO:0004843">
    <property type="term" value="F:cysteine-type deubiquitinase activity"/>
    <property type="evidence" value="ECO:0007669"/>
    <property type="project" value="UniProtKB-UniRule"/>
</dbReference>
<dbReference type="SUPFAM" id="SSF54001">
    <property type="entry name" value="Cysteine proteinases"/>
    <property type="match status" value="1"/>
</dbReference>
<sequence length="340" mass="37595">MAEDASSGGWSTIESDEVGDADCDLGVFTSLIEQLGVKGVQFEELISLDADSIRALSPVYGVIFLFKWIGSSSETKGTPQDGSYDPAVVEDDGLFFAAQTIQNACGTQAILSVVLNNDKSSDPSTSGADGSHARIEIGSSLQEFKDFTTGFDAGLRGESLSNSDLIRETHNSFARSSPFADETQRDPNAGTEDLFHFIGYTSYHGKLYELDGLQPFPISHGDCSPEDFPEKIIPVLQRRIERYPAGEVRFNLMAMCQDLRVKAQEFQDYESLARQKKKRAQWDWENALRRHNFVGFTGEVLKGVVAAKVKDGSYDSWVEEAKKTTEARLRERAARSQETN</sequence>
<dbReference type="CDD" id="cd09617">
    <property type="entry name" value="Peptidase_C12_UCH37_BAP1"/>
    <property type="match status" value="1"/>
</dbReference>
<feature type="site" description="Important for enzyme activity" evidence="9 10">
    <location>
        <position position="211"/>
    </location>
</feature>
<proteinExistence type="inferred from homology"/>
<dbReference type="Pfam" id="PF18031">
    <property type="entry name" value="UCH_C"/>
    <property type="match status" value="1"/>
</dbReference>
<evidence type="ECO:0000256" key="6">
    <source>
        <dbReference type="ARBA" id="ARBA00022807"/>
    </source>
</evidence>
<dbReference type="InterPro" id="IPR041507">
    <property type="entry name" value="UCH_C"/>
</dbReference>
<dbReference type="InterPro" id="IPR036959">
    <property type="entry name" value="Peptidase_C12_UCH_sf"/>
</dbReference>
<dbReference type="GO" id="GO:0006511">
    <property type="term" value="P:ubiquitin-dependent protein catabolic process"/>
    <property type="evidence" value="ECO:0007669"/>
    <property type="project" value="UniProtKB-UniRule"/>
</dbReference>
<dbReference type="PROSITE" id="PS52048">
    <property type="entry name" value="UCH_DOMAIN"/>
    <property type="match status" value="1"/>
</dbReference>
<feature type="domain" description="UCH catalytic" evidence="11">
    <location>
        <begin position="9"/>
        <end position="257"/>
    </location>
</feature>
<dbReference type="EMBL" id="JAVRRD010000020">
    <property type="protein sequence ID" value="KAK5048970.1"/>
    <property type="molecule type" value="Genomic_DNA"/>
</dbReference>
<evidence type="ECO:0000256" key="2">
    <source>
        <dbReference type="ARBA" id="ARBA00009326"/>
    </source>
</evidence>
<comment type="similarity">
    <text evidence="2 7 10">Belongs to the peptidase C12 family.</text>
</comment>
<dbReference type="InterPro" id="IPR001578">
    <property type="entry name" value="Peptidase_C12_UCH"/>
</dbReference>
<evidence type="ECO:0000256" key="8">
    <source>
        <dbReference type="PIRSR" id="PIRSR038120-1"/>
    </source>
</evidence>